<evidence type="ECO:0000313" key="1">
    <source>
        <dbReference type="EMBL" id="ELR64471.1"/>
    </source>
</evidence>
<comment type="caution">
    <text evidence="1">The sequence shown here is derived from an EMBL/GenBank/DDBJ whole genome shotgun (WGS) entry which is preliminary data.</text>
</comment>
<dbReference type="Proteomes" id="UP000011134">
    <property type="component" value="Unassembled WGS sequence"/>
</dbReference>
<gene>
    <name evidence="1" type="ORF">C942_02495</name>
</gene>
<reference evidence="1 2" key="1">
    <citation type="submission" date="2012-12" db="EMBL/GenBank/DDBJ databases">
        <title>Genome Assembly of Photobacterium sp. AK15.</title>
        <authorList>
            <person name="Khatri I."/>
            <person name="Vaidya B."/>
            <person name="Srinivas T.N.R."/>
            <person name="Subramanian S."/>
            <person name="Pinnaka A."/>
        </authorList>
    </citation>
    <scope>NUCLEOTIDE SEQUENCE [LARGE SCALE GENOMIC DNA]</scope>
    <source>
        <strain evidence="1 2">AK15</strain>
    </source>
</reference>
<name>L8J6Q8_9GAMM</name>
<dbReference type="RefSeq" id="WP_007468125.1">
    <property type="nucleotide sequence ID" value="NZ_AMZO01000026.1"/>
</dbReference>
<dbReference type="AlphaFoldDB" id="L8J6Q8"/>
<keyword evidence="2" id="KW-1185">Reference proteome</keyword>
<protein>
    <recommendedName>
        <fullName evidence="3">CBS domain-containing protein</fullName>
    </recommendedName>
</protein>
<evidence type="ECO:0008006" key="3">
    <source>
        <dbReference type="Google" id="ProtNLM"/>
    </source>
</evidence>
<dbReference type="OrthoDB" id="9802385at2"/>
<evidence type="ECO:0000313" key="2">
    <source>
        <dbReference type="Proteomes" id="UP000011134"/>
    </source>
</evidence>
<organism evidence="1 2">
    <name type="scientific">Photobacterium marinum</name>
    <dbReference type="NCBI Taxonomy" id="1056511"/>
    <lineage>
        <taxon>Bacteria</taxon>
        <taxon>Pseudomonadati</taxon>
        <taxon>Pseudomonadota</taxon>
        <taxon>Gammaproteobacteria</taxon>
        <taxon>Vibrionales</taxon>
        <taxon>Vibrionaceae</taxon>
        <taxon>Photobacterium</taxon>
    </lineage>
</organism>
<dbReference type="Gene3D" id="3.10.580.10">
    <property type="entry name" value="CBS-domain"/>
    <property type="match status" value="1"/>
</dbReference>
<dbReference type="InterPro" id="IPR046342">
    <property type="entry name" value="CBS_dom_sf"/>
</dbReference>
<dbReference type="EMBL" id="AMZO01000026">
    <property type="protein sequence ID" value="ELR64471.1"/>
    <property type="molecule type" value="Genomic_DNA"/>
</dbReference>
<accession>L8J6Q8</accession>
<dbReference type="SUPFAM" id="SSF54631">
    <property type="entry name" value="CBS-domain pair"/>
    <property type="match status" value="1"/>
</dbReference>
<dbReference type="PATRIC" id="fig|1056511.3.peg.3568"/>
<sequence>MGYQLWMSPITGYRRNGTRFSALKKIFIDSVTVRDIYEPLLCCRVDDPSGHVKETLMHRQFDTAGVIDQNQKVIGYVNTSDLKDGSINQYRIDIKLEQVISDSTPLASLLNVLQASDFLYVNHGAKIVGIITKADLNKPPVRIYVFGMLSLFEMHLNSWIRYEYPDNGWQEHISEQRVAKAQETYELRKQNNQDLSLLDCLQLADKRDLLAKSKEFRERFGFNKKGVERFIRYAERIRNEIAHSQDSIIASLPWDSFVSVLEDVDRFLTESDQLIETEAKAGAVDFVEYLTTSA</sequence>
<proteinExistence type="predicted"/>